<dbReference type="Pfam" id="PF13432">
    <property type="entry name" value="TPR_16"/>
    <property type="match status" value="1"/>
</dbReference>
<name>A0ABV4N8Y3_9VIBR</name>
<dbReference type="EMBL" id="JBFRUW010000016">
    <property type="protein sequence ID" value="MFA0567869.1"/>
    <property type="molecule type" value="Genomic_DNA"/>
</dbReference>
<dbReference type="RefSeq" id="WP_372265388.1">
    <property type="nucleotide sequence ID" value="NZ_JBFRUW010000016.1"/>
</dbReference>
<feature type="repeat" description="TPR" evidence="2">
    <location>
        <begin position="629"/>
        <end position="662"/>
    </location>
</feature>
<keyword evidence="2" id="KW-0802">TPR repeat</keyword>
<dbReference type="SUPFAM" id="SSF48452">
    <property type="entry name" value="TPR-like"/>
    <property type="match status" value="1"/>
</dbReference>
<dbReference type="Pfam" id="PF13414">
    <property type="entry name" value="TPR_11"/>
    <property type="match status" value="1"/>
</dbReference>
<dbReference type="InterPro" id="IPR019734">
    <property type="entry name" value="TPR_rpt"/>
</dbReference>
<protein>
    <submittedName>
        <fullName evidence="4">Multiheme c-type cytochrome</fullName>
    </submittedName>
</protein>
<keyword evidence="1" id="KW-0732">Signal</keyword>
<feature type="domain" description="Cytochrome c-552/4" evidence="3">
    <location>
        <begin position="46"/>
        <end position="73"/>
    </location>
</feature>
<evidence type="ECO:0000313" key="4">
    <source>
        <dbReference type="EMBL" id="MFA0567869.1"/>
    </source>
</evidence>
<proteinExistence type="predicted"/>
<feature type="repeat" description="TPR" evidence="2">
    <location>
        <begin position="595"/>
        <end position="628"/>
    </location>
</feature>
<dbReference type="InterPro" id="IPR011990">
    <property type="entry name" value="TPR-like_helical_dom_sf"/>
</dbReference>
<dbReference type="Proteomes" id="UP001570417">
    <property type="component" value="Unassembled WGS sequence"/>
</dbReference>
<dbReference type="PANTHER" id="PTHR35038:SF8">
    <property type="entry name" value="C-TYPE POLYHEME CYTOCHROME OMCC"/>
    <property type="match status" value="1"/>
</dbReference>
<dbReference type="Pfam" id="PF13435">
    <property type="entry name" value="Cytochrome_C554"/>
    <property type="match status" value="2"/>
</dbReference>
<dbReference type="PROSITE" id="PS50005">
    <property type="entry name" value="TPR"/>
    <property type="match status" value="2"/>
</dbReference>
<dbReference type="InterPro" id="IPR051829">
    <property type="entry name" value="Multiheme_Cytochr_ET"/>
</dbReference>
<sequence>MTRISQNIVGMEPLRKVVLILLVTLAFQLKAEGEFVAAESYVGSEQCIDCHAEEYEQWKGSDHEMAMKHATEESVLADFNNATFEFEGKTNRFFKKGDDFWVNIQGPDGKFHDYQINYTFGYDPLQQYMVEFEDGRVQLIPFAWDSRRAEAGGQRWYHLYPEMKVTDEFYWTNTGQNWNFMCADCHSTNLKKNYDLDQNRYNSTWSEINVGCEACHGPANEHMTWAKAQNLSDTSTSTSSNSHTIAHYGFDRDLSKAVTEWVYKEGSSTLQPASIEKTDQTTVCAQCHSRRTQLNEDQAHVNGHLLDSYLLSLITPELYHNDGQIFDEDYVYGSFMQSKMAEKGVTCTNCHNPHTSKLEVPEQAVCSQCHLASEYTPEKHTFHTANTEASQCTTCHMPETTYMEVDPRRDHSWQIPRPDLSKNIGTPNVCTNCHEGETNEWADEKLGEWFPNSKYRNQQHFSVAFYAAEINYRGAEDALSYTAQDAKQSDIIRASALQRLGSFTGQNTLVALGRAVKHENELIRLGTIQGSAAFSFSDRWQILQPLLDDPVLAIRAETAGALANNWREANPMQKEQLAKPLDEYIMIQTFNADRGFGRTNLGNLYRAQGHYDKAIESYQHAMVVEPYFANSYVNLADLYRTQGQEKLAFDTMKKGIVAQPSSGALRYSAGLSLLRQGNKTGASNYLSQATQVEPQNAQYWYVYGLSMETINVDQAAGALFKAFELSGDPQQLFAQCDMLLKYKKPTASQCIQQLERYAPPNIIQNLKQRL</sequence>
<evidence type="ECO:0000256" key="1">
    <source>
        <dbReference type="ARBA" id="ARBA00022729"/>
    </source>
</evidence>
<dbReference type="Gene3D" id="1.25.40.10">
    <property type="entry name" value="Tetratricopeptide repeat domain"/>
    <property type="match status" value="1"/>
</dbReference>
<keyword evidence="5" id="KW-1185">Reference proteome</keyword>
<organism evidence="4 5">
    <name type="scientific">Vibrio gallaecicus</name>
    <dbReference type="NCBI Taxonomy" id="552386"/>
    <lineage>
        <taxon>Bacteria</taxon>
        <taxon>Pseudomonadati</taxon>
        <taxon>Pseudomonadota</taxon>
        <taxon>Gammaproteobacteria</taxon>
        <taxon>Vibrionales</taxon>
        <taxon>Vibrionaceae</taxon>
        <taxon>Vibrio</taxon>
    </lineage>
</organism>
<dbReference type="SMART" id="SM00028">
    <property type="entry name" value="TPR"/>
    <property type="match status" value="3"/>
</dbReference>
<accession>A0ABV4N8Y3</accession>
<evidence type="ECO:0000256" key="2">
    <source>
        <dbReference type="PROSITE-ProRule" id="PRU00339"/>
    </source>
</evidence>
<dbReference type="SUPFAM" id="SSF48695">
    <property type="entry name" value="Multiheme cytochromes"/>
    <property type="match status" value="1"/>
</dbReference>
<evidence type="ECO:0000313" key="5">
    <source>
        <dbReference type="Proteomes" id="UP001570417"/>
    </source>
</evidence>
<comment type="caution">
    <text evidence="4">The sequence shown here is derived from an EMBL/GenBank/DDBJ whole genome shotgun (WGS) entry which is preliminary data.</text>
</comment>
<gene>
    <name evidence="4" type="ORF">AB4566_06245</name>
</gene>
<feature type="domain" description="Cytochrome c-552/4" evidence="3">
    <location>
        <begin position="179"/>
        <end position="217"/>
    </location>
</feature>
<dbReference type="InterPro" id="IPR036280">
    <property type="entry name" value="Multihaem_cyt_sf"/>
</dbReference>
<dbReference type="InterPro" id="IPR023155">
    <property type="entry name" value="Cyt_c-552/4"/>
</dbReference>
<dbReference type="PANTHER" id="PTHR35038">
    <property type="entry name" value="DISSIMILATORY SULFITE REDUCTASE SIRA"/>
    <property type="match status" value="1"/>
</dbReference>
<dbReference type="Gene3D" id="1.10.1130.10">
    <property type="entry name" value="Flavocytochrome C3, Chain A"/>
    <property type="match status" value="2"/>
</dbReference>
<reference evidence="4 5" key="1">
    <citation type="journal article" date="2024" name="ISME J.">
        <title>Tailless and filamentous prophages are predominant in marine Vibrio.</title>
        <authorList>
            <person name="Steensen K."/>
            <person name="Seneca J."/>
            <person name="Bartlau N."/>
            <person name="Yu X.A."/>
            <person name="Hussain F.A."/>
            <person name="Polz M.F."/>
        </authorList>
    </citation>
    <scope>NUCLEOTIDE SEQUENCE [LARGE SCALE GENOMIC DNA]</scope>
    <source>
        <strain evidence="4 5">10N.222.51.A1</strain>
    </source>
</reference>
<evidence type="ECO:0000259" key="3">
    <source>
        <dbReference type="Pfam" id="PF13435"/>
    </source>
</evidence>